<evidence type="ECO:0000256" key="1">
    <source>
        <dbReference type="SAM" id="MobiDB-lite"/>
    </source>
</evidence>
<reference evidence="3" key="1">
    <citation type="submission" date="2025-08" db="UniProtKB">
        <authorList>
            <consortium name="RefSeq"/>
        </authorList>
    </citation>
    <scope>IDENTIFICATION</scope>
</reference>
<feature type="region of interest" description="Disordered" evidence="1">
    <location>
        <begin position="1"/>
        <end position="24"/>
    </location>
</feature>
<dbReference type="AlphaFoldDB" id="A0A9W3APZ6"/>
<sequence length="176" mass="20193">MDNTCIAPDSTTRPTEYGQHMHRTRPHHSHTCVWTTHAQHQTPPLAHLCMDNTSTHKTPPLAHMCMHNTCTAPDPTTRTPVYEQHMHAQDPTTRTPVYGQHMHAQDPTTRTPVYGQHMHSTRPHHSHTCVWTTHAQHQTPSLAHLCMDNTSTHKTHHSHTCVWTTHARTRPHHSHN</sequence>
<protein>
    <submittedName>
        <fullName evidence="3">Histidine-rich glycoprotein-like</fullName>
    </submittedName>
</protein>
<dbReference type="GeneID" id="129926869"/>
<proteinExistence type="predicted"/>
<dbReference type="OrthoDB" id="6193365at2759"/>
<name>A0A9W3APZ6_BIOGL</name>
<organism evidence="2 3">
    <name type="scientific">Biomphalaria glabrata</name>
    <name type="common">Bloodfluke planorb</name>
    <name type="synonym">Freshwater snail</name>
    <dbReference type="NCBI Taxonomy" id="6526"/>
    <lineage>
        <taxon>Eukaryota</taxon>
        <taxon>Metazoa</taxon>
        <taxon>Spiralia</taxon>
        <taxon>Lophotrochozoa</taxon>
        <taxon>Mollusca</taxon>
        <taxon>Gastropoda</taxon>
        <taxon>Heterobranchia</taxon>
        <taxon>Euthyneura</taxon>
        <taxon>Panpulmonata</taxon>
        <taxon>Hygrophila</taxon>
        <taxon>Lymnaeoidea</taxon>
        <taxon>Planorbidae</taxon>
        <taxon>Biomphalaria</taxon>
    </lineage>
</organism>
<feature type="compositionally biased region" description="Polar residues" evidence="1">
    <location>
        <begin position="1"/>
        <end position="14"/>
    </location>
</feature>
<evidence type="ECO:0000313" key="3">
    <source>
        <dbReference type="RefSeq" id="XP_055889312.1"/>
    </source>
</evidence>
<accession>A0A9W3APZ6</accession>
<dbReference type="Proteomes" id="UP001165740">
    <property type="component" value="Chromosome 6"/>
</dbReference>
<gene>
    <name evidence="3" type="primary">LOC129926869</name>
</gene>
<evidence type="ECO:0000313" key="2">
    <source>
        <dbReference type="Proteomes" id="UP001165740"/>
    </source>
</evidence>
<dbReference type="RefSeq" id="XP_055889312.1">
    <property type="nucleotide sequence ID" value="XM_056033337.1"/>
</dbReference>
<keyword evidence="2" id="KW-1185">Reference proteome</keyword>